<sequence>MPSDKQLKKDLEKDQSRLAELNKKYLDHEKILLENLYLSKKKLEKISEEKQFSFDKWKACVESADNTSTPLEPVEFKTIDGNGKKRSIKIGPKTSSHEVRKAVAMHDASKYDEKRKKKSADWDRNREEFGARMSDILKKKNRILGFRSHDHYFDSCFDNSASNSHTTPANAAHHTCFHQPSSYEKLEKELKELSMNYRSLESERNHLLQEKEVLANSLKSTQEHTRQIAENRHEHILTNRRYAEENQKLQRDLESAQKGPRRNSVARVTFEDDSDRLREEVESLSNSLAKVKNEREPHNILRDVGIENRLEFLQSSKASENPVHHHSQYNGLSSGLNTSLNFSNMRPGTGSSHRGNVRADAAMLSINDGYQAKFHRIFKEIYGVSVDEVKRGHSDKYAPQSKVTEIKNLRGTMAHRGCFTNHTPDSDADDQFLTLFDYCNGAFEEALNKSSTTLRAAQVFSVNSDVVNACERMRRICDIIVGTTRIDFHSRPPLMTGGLK</sequence>
<accession>A0A8A3PI81</accession>
<reference evidence="2" key="1">
    <citation type="submission" date="2020-10" db="EMBL/GenBank/DDBJ databases">
        <title>Genome Sequence of Monilinia vaccinii-corymbosi Sheds Light on Mummy Berry Disease Infection of Blueberry and Mating Type.</title>
        <authorList>
            <person name="Yow A.G."/>
            <person name="Zhang Y."/>
            <person name="Bansal K."/>
            <person name="Eacker S.M."/>
            <person name="Sullivan S."/>
            <person name="Liachko I."/>
            <person name="Cubeta M.A."/>
            <person name="Rollins J.A."/>
            <person name="Ashrafi H."/>
        </authorList>
    </citation>
    <scope>NUCLEOTIDE SEQUENCE</scope>
    <source>
        <strain evidence="2">RL-1</strain>
    </source>
</reference>
<protein>
    <submittedName>
        <fullName evidence="2">Uncharacterized protein</fullName>
    </submittedName>
</protein>
<name>A0A8A3PI81_9HELO</name>
<evidence type="ECO:0000256" key="1">
    <source>
        <dbReference type="SAM" id="Coils"/>
    </source>
</evidence>
<feature type="coiled-coil region" evidence="1">
    <location>
        <begin position="183"/>
        <end position="294"/>
    </location>
</feature>
<keyword evidence="3" id="KW-1185">Reference proteome</keyword>
<evidence type="ECO:0000313" key="3">
    <source>
        <dbReference type="Proteomes" id="UP000672032"/>
    </source>
</evidence>
<feature type="coiled-coil region" evidence="1">
    <location>
        <begin position="4"/>
        <end position="31"/>
    </location>
</feature>
<dbReference type="EMBL" id="CP063409">
    <property type="protein sequence ID" value="QSZ34968.1"/>
    <property type="molecule type" value="Genomic_DNA"/>
</dbReference>
<evidence type="ECO:0000313" key="2">
    <source>
        <dbReference type="EMBL" id="QSZ34968.1"/>
    </source>
</evidence>
<dbReference type="OrthoDB" id="3537657at2759"/>
<dbReference type="AlphaFoldDB" id="A0A8A3PI81"/>
<gene>
    <name evidence="2" type="ORF">DSL72_007830</name>
</gene>
<organism evidence="2 3">
    <name type="scientific">Monilinia vaccinii-corymbosi</name>
    <dbReference type="NCBI Taxonomy" id="61207"/>
    <lineage>
        <taxon>Eukaryota</taxon>
        <taxon>Fungi</taxon>
        <taxon>Dikarya</taxon>
        <taxon>Ascomycota</taxon>
        <taxon>Pezizomycotina</taxon>
        <taxon>Leotiomycetes</taxon>
        <taxon>Helotiales</taxon>
        <taxon>Sclerotiniaceae</taxon>
        <taxon>Monilinia</taxon>
    </lineage>
</organism>
<proteinExistence type="predicted"/>
<dbReference type="Proteomes" id="UP000672032">
    <property type="component" value="Chromosome 5"/>
</dbReference>
<keyword evidence="1" id="KW-0175">Coiled coil</keyword>